<dbReference type="InterPro" id="IPR036259">
    <property type="entry name" value="MFS_trans_sf"/>
</dbReference>
<dbReference type="CDD" id="cd17324">
    <property type="entry name" value="MFS_NepI_like"/>
    <property type="match status" value="1"/>
</dbReference>
<dbReference type="AlphaFoldDB" id="A0AAU7X498"/>
<accession>A0AAU7X498</accession>
<evidence type="ECO:0000313" key="8">
    <source>
        <dbReference type="EMBL" id="XBY42768.1"/>
    </source>
</evidence>
<sequence>MPALIALAAAAFLSTMVLRMPEPLVPQLAHDFGVLPSEVAWLTTAYAVPYALFQLVFGPLGDRFGKTLVVRSALIALSLLIMAYALAPSFPVLIATRFVSGAFGGAIIPLGLATIGDTIALERRQVAISRFMLAVVMGQIAGSFVTGLVAEVVPWHGIAIGYGAIGLGVAVVLFLVPSSTTRSAEPLTIGGALARYATILKRPQAQVLLTIVFVEGMFIFSVVPYVAPYLTEIRKFSSSSIGAVTASFGLGGAAFSLTTALLLRLLGGYGMIAAGGFVAAVAAVLIPLDVPLVAYAGFLFLLGFAFYLIHTNLQTRATEIAPEARGSALATFACSLFLGTGLGPALMGQVIRGVGYAEGFYIAAVLLAAFGVVAALSMRAIERIR</sequence>
<dbReference type="RefSeq" id="WP_407047869.1">
    <property type="nucleotide sequence ID" value="NZ_CP158568.1"/>
</dbReference>
<feature type="transmembrane region" description="Helical" evidence="6">
    <location>
        <begin position="292"/>
        <end position="309"/>
    </location>
</feature>
<keyword evidence="2" id="KW-1003">Cell membrane</keyword>
<dbReference type="PANTHER" id="PTHR43124">
    <property type="entry name" value="PURINE EFFLUX PUMP PBUE"/>
    <property type="match status" value="1"/>
</dbReference>
<gene>
    <name evidence="8" type="ORF">ABS361_11590</name>
</gene>
<name>A0AAU7X498_9HYPH</name>
<proteinExistence type="predicted"/>
<keyword evidence="3 6" id="KW-0812">Transmembrane</keyword>
<dbReference type="SUPFAM" id="SSF103473">
    <property type="entry name" value="MFS general substrate transporter"/>
    <property type="match status" value="1"/>
</dbReference>
<evidence type="ECO:0000256" key="3">
    <source>
        <dbReference type="ARBA" id="ARBA00022692"/>
    </source>
</evidence>
<evidence type="ECO:0000256" key="2">
    <source>
        <dbReference type="ARBA" id="ARBA00022475"/>
    </source>
</evidence>
<keyword evidence="4 6" id="KW-1133">Transmembrane helix</keyword>
<feature type="transmembrane region" description="Helical" evidence="6">
    <location>
        <begin position="269"/>
        <end position="286"/>
    </location>
</feature>
<feature type="domain" description="Major facilitator superfamily (MFS) profile" evidence="7">
    <location>
        <begin position="3"/>
        <end position="385"/>
    </location>
</feature>
<feature type="transmembrane region" description="Helical" evidence="6">
    <location>
        <begin position="359"/>
        <end position="381"/>
    </location>
</feature>
<feature type="transmembrane region" description="Helical" evidence="6">
    <location>
        <begin position="39"/>
        <end position="61"/>
    </location>
</feature>
<dbReference type="EMBL" id="CP158568">
    <property type="protein sequence ID" value="XBY42768.1"/>
    <property type="molecule type" value="Genomic_DNA"/>
</dbReference>
<feature type="transmembrane region" description="Helical" evidence="6">
    <location>
        <begin position="68"/>
        <end position="87"/>
    </location>
</feature>
<dbReference type="PANTHER" id="PTHR43124:SF3">
    <property type="entry name" value="CHLORAMPHENICOL EFFLUX PUMP RV0191"/>
    <property type="match status" value="1"/>
</dbReference>
<dbReference type="Gene3D" id="1.20.1250.20">
    <property type="entry name" value="MFS general substrate transporter like domains"/>
    <property type="match status" value="1"/>
</dbReference>
<feature type="transmembrane region" description="Helical" evidence="6">
    <location>
        <begin position="127"/>
        <end position="149"/>
    </location>
</feature>
<dbReference type="KEGG" id="mflg:ABS361_11590"/>
<feature type="transmembrane region" description="Helical" evidence="6">
    <location>
        <begin position="93"/>
        <end position="115"/>
    </location>
</feature>
<reference evidence="8" key="1">
    <citation type="submission" date="2024-06" db="EMBL/GenBank/DDBJ databases">
        <title>Methylostella associata gen. nov., sp. nov., a novel Ancalomicrobiaceae-affiliated facultatively methylotrophic bacteria that feed on methanotrophs of the genus Methylococcus.</title>
        <authorList>
            <person name="Saltykova V."/>
            <person name="Danilova O.V."/>
            <person name="Oshkin I.Y."/>
            <person name="Belova S.E."/>
            <person name="Pimenov N.V."/>
            <person name="Dedysh S.N."/>
        </authorList>
    </citation>
    <scope>NUCLEOTIDE SEQUENCE</scope>
    <source>
        <strain evidence="8">S20</strain>
    </source>
</reference>
<dbReference type="GO" id="GO:0005886">
    <property type="term" value="C:plasma membrane"/>
    <property type="evidence" value="ECO:0007669"/>
    <property type="project" value="UniProtKB-SubCell"/>
</dbReference>
<comment type="subcellular location">
    <subcellularLocation>
        <location evidence="1">Cell membrane</location>
        <topology evidence="1">Multi-pass membrane protein</topology>
    </subcellularLocation>
</comment>
<organism evidence="8">
    <name type="scientific">Methyloraptor flagellatus</name>
    <dbReference type="NCBI Taxonomy" id="3162530"/>
    <lineage>
        <taxon>Bacteria</taxon>
        <taxon>Pseudomonadati</taxon>
        <taxon>Pseudomonadota</taxon>
        <taxon>Alphaproteobacteria</taxon>
        <taxon>Hyphomicrobiales</taxon>
        <taxon>Ancalomicrobiaceae</taxon>
        <taxon>Methyloraptor</taxon>
    </lineage>
</organism>
<feature type="transmembrane region" description="Helical" evidence="6">
    <location>
        <begin position="329"/>
        <end position="347"/>
    </location>
</feature>
<evidence type="ECO:0000256" key="1">
    <source>
        <dbReference type="ARBA" id="ARBA00004651"/>
    </source>
</evidence>
<evidence type="ECO:0000256" key="6">
    <source>
        <dbReference type="SAM" id="Phobius"/>
    </source>
</evidence>
<feature type="transmembrane region" description="Helical" evidence="6">
    <location>
        <begin position="207"/>
        <end position="227"/>
    </location>
</feature>
<dbReference type="Pfam" id="PF07690">
    <property type="entry name" value="MFS_1"/>
    <property type="match status" value="1"/>
</dbReference>
<protein>
    <submittedName>
        <fullName evidence="8">MFS transporter</fullName>
    </submittedName>
</protein>
<evidence type="ECO:0000256" key="5">
    <source>
        <dbReference type="ARBA" id="ARBA00023136"/>
    </source>
</evidence>
<evidence type="ECO:0000256" key="4">
    <source>
        <dbReference type="ARBA" id="ARBA00022989"/>
    </source>
</evidence>
<feature type="transmembrane region" description="Helical" evidence="6">
    <location>
        <begin position="155"/>
        <end position="176"/>
    </location>
</feature>
<keyword evidence="5 6" id="KW-0472">Membrane</keyword>
<dbReference type="GO" id="GO:0022857">
    <property type="term" value="F:transmembrane transporter activity"/>
    <property type="evidence" value="ECO:0007669"/>
    <property type="project" value="InterPro"/>
</dbReference>
<dbReference type="PROSITE" id="PS50850">
    <property type="entry name" value="MFS"/>
    <property type="match status" value="1"/>
</dbReference>
<feature type="transmembrane region" description="Helical" evidence="6">
    <location>
        <begin position="239"/>
        <end position="262"/>
    </location>
</feature>
<dbReference type="InterPro" id="IPR011701">
    <property type="entry name" value="MFS"/>
</dbReference>
<evidence type="ECO:0000259" key="7">
    <source>
        <dbReference type="PROSITE" id="PS50850"/>
    </source>
</evidence>
<dbReference type="InterPro" id="IPR020846">
    <property type="entry name" value="MFS_dom"/>
</dbReference>
<dbReference type="InterPro" id="IPR050189">
    <property type="entry name" value="MFS_Efflux_Transporters"/>
</dbReference>